<dbReference type="Proteomes" id="UP000316083">
    <property type="component" value="Unassembled WGS sequence"/>
</dbReference>
<comment type="caution">
    <text evidence="1">The sequence shown here is derived from an EMBL/GenBank/DDBJ whole genome shotgun (WGS) entry which is preliminary data.</text>
</comment>
<proteinExistence type="predicted"/>
<sequence>MIRERRGKRGAGCLQVISVRYDPAIGRNRQRVIATLPLDADGLPSRVAAELTVTERRNAEAFFATRSHDLRERRILESVAALVVQGHRIRVALADPGDRPMVLRAAELYGLGTSLAELVGAAAASGLRGRIRVPARRRQNV</sequence>
<dbReference type="AlphaFoldDB" id="A0A560BN76"/>
<evidence type="ECO:0000313" key="2">
    <source>
        <dbReference type="Proteomes" id="UP000316083"/>
    </source>
</evidence>
<evidence type="ECO:0000313" key="1">
    <source>
        <dbReference type="EMBL" id="TWA74056.1"/>
    </source>
</evidence>
<accession>A0A560BN76</accession>
<dbReference type="EMBL" id="VITF01000001">
    <property type="protein sequence ID" value="TWA74056.1"/>
    <property type="molecule type" value="Genomic_DNA"/>
</dbReference>
<name>A0A560BN76_AZOBR</name>
<organism evidence="1 2">
    <name type="scientific">Azospirillum brasilense</name>
    <dbReference type="NCBI Taxonomy" id="192"/>
    <lineage>
        <taxon>Bacteria</taxon>
        <taxon>Pseudomonadati</taxon>
        <taxon>Pseudomonadota</taxon>
        <taxon>Alphaproteobacteria</taxon>
        <taxon>Rhodospirillales</taxon>
        <taxon>Azospirillaceae</taxon>
        <taxon>Azospirillum</taxon>
    </lineage>
</organism>
<gene>
    <name evidence="1" type="ORF">FBZ82_10169</name>
</gene>
<protein>
    <submittedName>
        <fullName evidence="1">Uncharacterized protein</fullName>
    </submittedName>
</protein>
<reference evidence="1 2" key="1">
    <citation type="submission" date="2019-06" db="EMBL/GenBank/DDBJ databases">
        <title>Genomic Encyclopedia of Type Strains, Phase IV (KMG-V): Genome sequencing to study the core and pangenomes of soil and plant-associated prokaryotes.</title>
        <authorList>
            <person name="Whitman W."/>
        </authorList>
    </citation>
    <scope>NUCLEOTIDE SEQUENCE [LARGE SCALE GENOMIC DNA]</scope>
    <source>
        <strain evidence="1 2">BR 11796</strain>
    </source>
</reference>